<evidence type="ECO:0000313" key="1">
    <source>
        <dbReference type="EMBL" id="KAI6780700.1"/>
    </source>
</evidence>
<organism evidence="1 2">
    <name type="scientific">Emericellopsis cladophorae</name>
    <dbReference type="NCBI Taxonomy" id="2686198"/>
    <lineage>
        <taxon>Eukaryota</taxon>
        <taxon>Fungi</taxon>
        <taxon>Dikarya</taxon>
        <taxon>Ascomycota</taxon>
        <taxon>Pezizomycotina</taxon>
        <taxon>Sordariomycetes</taxon>
        <taxon>Hypocreomycetidae</taxon>
        <taxon>Hypocreales</taxon>
        <taxon>Bionectriaceae</taxon>
        <taxon>Emericellopsis</taxon>
    </lineage>
</organism>
<comment type="caution">
    <text evidence="1">The sequence shown here is derived from an EMBL/GenBank/DDBJ whole genome shotgun (WGS) entry which is preliminary data.</text>
</comment>
<dbReference type="OrthoDB" id="10554845at2759"/>
<gene>
    <name evidence="1" type="ORF">J7T54_001204</name>
</gene>
<proteinExistence type="predicted"/>
<protein>
    <submittedName>
        <fullName evidence="1">Uncharacterized protein</fullName>
    </submittedName>
</protein>
<reference evidence="1" key="1">
    <citation type="journal article" date="2021" name="J Fungi (Basel)">
        <title>Genomic and Metabolomic Analyses of the Marine Fungus Emericellopsis cladophorae: Insights into Saltwater Adaptability Mechanisms and Its Biosynthetic Potential.</title>
        <authorList>
            <person name="Goncalves M.F.M."/>
            <person name="Hilario S."/>
            <person name="Van de Peer Y."/>
            <person name="Esteves A.C."/>
            <person name="Alves A."/>
        </authorList>
    </citation>
    <scope>NUCLEOTIDE SEQUENCE</scope>
    <source>
        <strain evidence="1">MUM 19.33</strain>
    </source>
</reference>
<reference evidence="1" key="2">
    <citation type="submission" date="2022-07" db="EMBL/GenBank/DDBJ databases">
        <authorList>
            <person name="Goncalves M.F.M."/>
            <person name="Hilario S."/>
            <person name="Van De Peer Y."/>
            <person name="Esteves A.C."/>
            <person name="Alves A."/>
        </authorList>
    </citation>
    <scope>NUCLEOTIDE SEQUENCE</scope>
    <source>
        <strain evidence="1">MUM 19.33</strain>
    </source>
</reference>
<evidence type="ECO:0000313" key="2">
    <source>
        <dbReference type="Proteomes" id="UP001055219"/>
    </source>
</evidence>
<name>A0A9P9XZS7_9HYPO</name>
<sequence>MTAFSSIVVDALPPVVDDENGMRVASGDTYMGDSSPESAGPMRLDHQEGFMVAPRIMASSNSLWDEYVQHAQFTGQTQIDAQQPGSMSIMPIQAPNSVMASIPNSLLFPQATGQQPQHQIFLNTGSGHFEASHPVFWYKQFMQHRQGPSAANAAQPIPTATVPVVAPKPPVRSNVTHGFSKAYQNLKEGKVFFEDGRLCVFAGAASEISTGKAYVVDKFVGDTVHFVKNLKDVKTMGFLAFPVFTEPRELLESQGLQPDHKTMYELMVYNESSPIPAGEIIPGL</sequence>
<dbReference type="EMBL" id="JAGIXG020000029">
    <property type="protein sequence ID" value="KAI6780700.1"/>
    <property type="molecule type" value="Genomic_DNA"/>
</dbReference>
<dbReference type="RefSeq" id="XP_051361556.1">
    <property type="nucleotide sequence ID" value="XM_051507260.1"/>
</dbReference>
<dbReference type="AlphaFoldDB" id="A0A9P9XZS7"/>
<accession>A0A9P9XZS7</accession>
<dbReference type="Proteomes" id="UP001055219">
    <property type="component" value="Unassembled WGS sequence"/>
</dbReference>
<dbReference type="GeneID" id="75827723"/>
<keyword evidence="2" id="KW-1185">Reference proteome</keyword>